<name>A0A1H3E8P4_9PSEU</name>
<evidence type="ECO:0000313" key="4">
    <source>
        <dbReference type="EMBL" id="SDX75076.1"/>
    </source>
</evidence>
<evidence type="ECO:0000256" key="1">
    <source>
        <dbReference type="SAM" id="MobiDB-lite"/>
    </source>
</evidence>
<keyword evidence="3" id="KW-0732">Signal</keyword>
<evidence type="ECO:0000313" key="5">
    <source>
        <dbReference type="Proteomes" id="UP000199515"/>
    </source>
</evidence>
<keyword evidence="2" id="KW-0472">Membrane</keyword>
<keyword evidence="2" id="KW-0812">Transmembrane</keyword>
<feature type="transmembrane region" description="Helical" evidence="2">
    <location>
        <begin position="209"/>
        <end position="228"/>
    </location>
</feature>
<keyword evidence="2" id="KW-1133">Transmembrane helix</keyword>
<dbReference type="PROSITE" id="PS51257">
    <property type="entry name" value="PROKAR_LIPOPROTEIN"/>
    <property type="match status" value="1"/>
</dbReference>
<organism evidence="4 5">
    <name type="scientific">Amycolatopsis xylanica</name>
    <dbReference type="NCBI Taxonomy" id="589385"/>
    <lineage>
        <taxon>Bacteria</taxon>
        <taxon>Bacillati</taxon>
        <taxon>Actinomycetota</taxon>
        <taxon>Actinomycetes</taxon>
        <taxon>Pseudonocardiales</taxon>
        <taxon>Pseudonocardiaceae</taxon>
        <taxon>Amycolatopsis</taxon>
    </lineage>
</organism>
<dbReference type="AlphaFoldDB" id="A0A1H3E8P4"/>
<feature type="compositionally biased region" description="Low complexity" evidence="1">
    <location>
        <begin position="140"/>
        <end position="184"/>
    </location>
</feature>
<keyword evidence="5" id="KW-1185">Reference proteome</keyword>
<evidence type="ECO:0008006" key="6">
    <source>
        <dbReference type="Google" id="ProtNLM"/>
    </source>
</evidence>
<dbReference type="Proteomes" id="UP000199515">
    <property type="component" value="Unassembled WGS sequence"/>
</dbReference>
<sequence length="234" mass="24037">MKSTFQRPVRAALLTFATAGLLLGTAGVALACHTDDNRAVPTEGNVTTCAKAKLPGTDLKPSDITFTGGTQQDKYLNITALGEGVTVTAIVVKGGDGYNTYEPGKRGLPENPPWEKLRSPLNGGGQQATISHWFLCGSVKTPTTKPSEPTKTTTKPSEPTKTTTATSKPPTSTKTSTPETTSSTPAPPVGGSSGGNNGGLADTGFDKGWLLWVGGALLLGGVGLVTATKVRRKG</sequence>
<reference evidence="4 5" key="1">
    <citation type="submission" date="2016-10" db="EMBL/GenBank/DDBJ databases">
        <authorList>
            <person name="de Groot N.N."/>
        </authorList>
    </citation>
    <scope>NUCLEOTIDE SEQUENCE [LARGE SCALE GENOMIC DNA]</scope>
    <source>
        <strain evidence="4 5">CPCC 202699</strain>
    </source>
</reference>
<feature type="region of interest" description="Disordered" evidence="1">
    <location>
        <begin position="139"/>
        <end position="199"/>
    </location>
</feature>
<dbReference type="EMBL" id="FNON01000003">
    <property type="protein sequence ID" value="SDX75076.1"/>
    <property type="molecule type" value="Genomic_DNA"/>
</dbReference>
<feature type="signal peptide" evidence="3">
    <location>
        <begin position="1"/>
        <end position="31"/>
    </location>
</feature>
<evidence type="ECO:0000256" key="2">
    <source>
        <dbReference type="SAM" id="Phobius"/>
    </source>
</evidence>
<dbReference type="STRING" id="589385.SAMN05421504_103704"/>
<feature type="compositionally biased region" description="Basic and acidic residues" evidence="1">
    <location>
        <begin position="103"/>
        <end position="118"/>
    </location>
</feature>
<protein>
    <recommendedName>
        <fullName evidence="6">LPXTG-motif cell wall anchor domain-containing protein</fullName>
    </recommendedName>
</protein>
<feature type="chain" id="PRO_5011765133" description="LPXTG-motif cell wall anchor domain-containing protein" evidence="3">
    <location>
        <begin position="32"/>
        <end position="234"/>
    </location>
</feature>
<dbReference type="OrthoDB" id="3700838at2"/>
<accession>A0A1H3E8P4</accession>
<proteinExistence type="predicted"/>
<gene>
    <name evidence="4" type="ORF">SAMN05421504_103704</name>
</gene>
<feature type="region of interest" description="Disordered" evidence="1">
    <location>
        <begin position="101"/>
        <end position="126"/>
    </location>
</feature>
<evidence type="ECO:0000256" key="3">
    <source>
        <dbReference type="SAM" id="SignalP"/>
    </source>
</evidence>